<dbReference type="EMBL" id="JAFFQI010000200">
    <property type="protein sequence ID" value="MCD0268648.1"/>
    <property type="molecule type" value="Genomic_DNA"/>
</dbReference>
<dbReference type="Proteomes" id="UP001430396">
    <property type="component" value="Unassembled WGS sequence"/>
</dbReference>
<evidence type="ECO:0000256" key="1">
    <source>
        <dbReference type="SAM" id="MobiDB-lite"/>
    </source>
</evidence>
<evidence type="ECO:0000259" key="3">
    <source>
        <dbReference type="Pfam" id="PF08242"/>
    </source>
</evidence>
<dbReference type="InterPro" id="IPR001173">
    <property type="entry name" value="Glyco_trans_2-like"/>
</dbReference>
<name>A0ABS8NZW0_9XANT</name>
<gene>
    <name evidence="4" type="ORF">JWH11_19855</name>
</gene>
<evidence type="ECO:0000259" key="2">
    <source>
        <dbReference type="Pfam" id="PF00535"/>
    </source>
</evidence>
<dbReference type="InterPro" id="IPR029044">
    <property type="entry name" value="Nucleotide-diphossugar_trans"/>
</dbReference>
<dbReference type="Gene3D" id="3.90.550.10">
    <property type="entry name" value="Spore Coat Polysaccharide Biosynthesis Protein SpsA, Chain A"/>
    <property type="match status" value="1"/>
</dbReference>
<comment type="caution">
    <text evidence="4">The sequence shown here is derived from an EMBL/GenBank/DDBJ whole genome shotgun (WGS) entry which is preliminary data.</text>
</comment>
<feature type="region of interest" description="Disordered" evidence="1">
    <location>
        <begin position="335"/>
        <end position="388"/>
    </location>
</feature>
<feature type="compositionally biased region" description="Low complexity" evidence="1">
    <location>
        <begin position="337"/>
        <end position="353"/>
    </location>
</feature>
<dbReference type="InterPro" id="IPR013217">
    <property type="entry name" value="Methyltransf_12"/>
</dbReference>
<feature type="domain" description="Glycosyltransferase 2-like" evidence="2">
    <location>
        <begin position="825"/>
        <end position="945"/>
    </location>
</feature>
<feature type="domain" description="Methyltransferase type 12" evidence="3">
    <location>
        <begin position="54"/>
        <end position="139"/>
    </location>
</feature>
<sequence length="1075" mass="120261">MSNINDKDYWDGRFDSDWTDKRGREQSRFFARLALSMMPEWLKWTLADRNVSLLDWGCAMGDGTDALAQGLAGAKVTGSDFSSAAIIDAAQRYAPLGFVCFDVMTDTVEERWDFVFSSNTLEHFREPWMVLSRLAPLANTGLILLVPYEEFLRIDEHFYTFESANIPFEVVSDFVLAYSRVIDGAQLPATEWAGKQILLVYLRKNASLLGQLRMDSVASPSTSDFGADAVDQDRLLQQLLDERRSAVQLQLRIAELEGRVQYEQSVALQRNQERDALLLKVEQMHIEHQLERDRACADELVPGLAETHGLAIAPHAAPPADGHTSDLTQELARVEQQDQQQLDGLQPQDSQGLESRPLKSRHAHEQRSRSQRFRVGARETAQSRTANRQMGEIASGISAYLNDLVRQRNELAQALSEVKRSNSWKLTSPIRRLVGGLRGSAVQQDVNDVVQDEVRFEHFVKELEQVKKQLFDYAPAEASNRQIYIFTGVPYDDIGGGQRAAQLARVLLERGEQVTYVYAYRKWENGIAVESDYRAPRLRHLFLERTSVDELVGALSADDVAIFELPHRGFMEHFEHFGRAGARRVFELIDAWDSSLGGEWYSDEVMARYIAESEVVVGTAKVLRDKLVAAGRPDGLYLPNAVNERIFDSYKTYARPHEFEAGKRALLYFGSLYGEWFDWECIDAAARAGTGTTNIYLIGDPPAGREVRSNVHFLGSRKIDELPAYLRHCTAALLPFIPGHISDAVSPIKVFEYLAMGVPVIANALPELVGYPNVLIAENADEFANLCITDLEANPARVDAFLMANTWASRADAIVPARNFGRIVSAVVLIHNNARIIERCIRSLKMHGEDYLADIIVVDNASSDGGAELVERLFPDVKVLRNAKNGCSSGRNLGAEHASGDVIAFFDSDQWITNRGCFEEALQVLDGNSDIGAVGWAAGWFSSGGEHLGGPIADYLPHRGTDTEEYRQLGFRTDIAYLGSGGMFIPRDVLVKSGGFDDYYDPTCFEDTDLSFSILNHGFSLAYRDLQGIRHQPHQTTSASAGSDAYSRLFLRNSKYFQEKWKGRPQFFFDVPVIA</sequence>
<dbReference type="Pfam" id="PF00535">
    <property type="entry name" value="Glycos_transf_2"/>
    <property type="match status" value="1"/>
</dbReference>
<dbReference type="InterPro" id="IPR029063">
    <property type="entry name" value="SAM-dependent_MTases_sf"/>
</dbReference>
<dbReference type="Pfam" id="PF08242">
    <property type="entry name" value="Methyltransf_12"/>
    <property type="match status" value="1"/>
</dbReference>
<dbReference type="SUPFAM" id="SSF53335">
    <property type="entry name" value="S-adenosyl-L-methionine-dependent methyltransferases"/>
    <property type="match status" value="1"/>
</dbReference>
<organism evidence="4 5">
    <name type="scientific">Xanthomonas melonis</name>
    <dbReference type="NCBI Taxonomy" id="56456"/>
    <lineage>
        <taxon>Bacteria</taxon>
        <taxon>Pseudomonadati</taxon>
        <taxon>Pseudomonadota</taxon>
        <taxon>Gammaproteobacteria</taxon>
        <taxon>Lysobacterales</taxon>
        <taxon>Lysobacteraceae</taxon>
        <taxon>Xanthomonas</taxon>
    </lineage>
</organism>
<evidence type="ECO:0000313" key="5">
    <source>
        <dbReference type="Proteomes" id="UP001430396"/>
    </source>
</evidence>
<dbReference type="PANTHER" id="PTHR43179:SF7">
    <property type="entry name" value="RHAMNOSYLTRANSFERASE WBBL"/>
    <property type="match status" value="1"/>
</dbReference>
<dbReference type="PANTHER" id="PTHR43179">
    <property type="entry name" value="RHAMNOSYLTRANSFERASE WBBL"/>
    <property type="match status" value="1"/>
</dbReference>
<reference evidence="4" key="1">
    <citation type="submission" date="2021-02" db="EMBL/GenBank/DDBJ databases">
        <title>Copper resistance gene diversity in local Xanthomonas species at agrochemical polluted sites in Trinidad, Trinidad and Tobago.</title>
        <authorList>
            <person name="Ramnarine S.D.B.J."/>
            <person name="Ramsubhag A."/>
            <person name="Jayaraman J."/>
        </authorList>
    </citation>
    <scope>NUCLEOTIDE SEQUENCE</scope>
    <source>
        <strain evidence="4">CaNP6A</strain>
    </source>
</reference>
<dbReference type="SUPFAM" id="SSF53756">
    <property type="entry name" value="UDP-Glycosyltransferase/glycogen phosphorylase"/>
    <property type="match status" value="1"/>
</dbReference>
<dbReference type="Gene3D" id="3.40.50.2000">
    <property type="entry name" value="Glycogen Phosphorylase B"/>
    <property type="match status" value="1"/>
</dbReference>
<proteinExistence type="predicted"/>
<evidence type="ECO:0000313" key="4">
    <source>
        <dbReference type="EMBL" id="MCD0268648.1"/>
    </source>
</evidence>
<dbReference type="RefSeq" id="WP_228315837.1">
    <property type="nucleotide sequence ID" value="NZ_JAFFQH010000180.1"/>
</dbReference>
<keyword evidence="5" id="KW-1185">Reference proteome</keyword>
<accession>A0ABS8NZW0</accession>
<dbReference type="SUPFAM" id="SSF53448">
    <property type="entry name" value="Nucleotide-diphospho-sugar transferases"/>
    <property type="match status" value="1"/>
</dbReference>
<dbReference type="Gene3D" id="3.40.50.150">
    <property type="entry name" value="Vaccinia Virus protein VP39"/>
    <property type="match status" value="1"/>
</dbReference>
<dbReference type="Pfam" id="PF13692">
    <property type="entry name" value="Glyco_trans_1_4"/>
    <property type="match status" value="1"/>
</dbReference>
<protein>
    <submittedName>
        <fullName evidence="4">Glycosyltransferase</fullName>
    </submittedName>
</protein>